<dbReference type="EnsemblPlants" id="Pp3c3_28850V3.1">
    <property type="protein sequence ID" value="Pp3c3_28850V3.1"/>
    <property type="gene ID" value="Pp3c3_28850"/>
</dbReference>
<reference evidence="2" key="3">
    <citation type="submission" date="2020-12" db="UniProtKB">
        <authorList>
            <consortium name="EnsemblPlants"/>
        </authorList>
    </citation>
    <scope>IDENTIFICATION</scope>
</reference>
<evidence type="ECO:0000313" key="2">
    <source>
        <dbReference type="EnsemblPlants" id="Pp3c3_28850V3.1"/>
    </source>
</evidence>
<dbReference type="EMBL" id="ABEU02000003">
    <property type="protein sequence ID" value="PNR58099.1"/>
    <property type="molecule type" value="Genomic_DNA"/>
</dbReference>
<dbReference type="AlphaFoldDB" id="A0A2K1KWE9"/>
<dbReference type="Gramene" id="Pp3c3_28850V3.1">
    <property type="protein sequence ID" value="Pp3c3_28850V3.1"/>
    <property type="gene ID" value="Pp3c3_28850"/>
</dbReference>
<dbReference type="InParanoid" id="A0A2K1KWE9"/>
<keyword evidence="3" id="KW-1185">Reference proteome</keyword>
<gene>
    <name evidence="1" type="ORF">PHYPA_005094</name>
</gene>
<organism evidence="1">
    <name type="scientific">Physcomitrium patens</name>
    <name type="common">Spreading-leaved earth moss</name>
    <name type="synonym">Physcomitrella patens</name>
    <dbReference type="NCBI Taxonomy" id="3218"/>
    <lineage>
        <taxon>Eukaryota</taxon>
        <taxon>Viridiplantae</taxon>
        <taxon>Streptophyta</taxon>
        <taxon>Embryophyta</taxon>
        <taxon>Bryophyta</taxon>
        <taxon>Bryophytina</taxon>
        <taxon>Bryopsida</taxon>
        <taxon>Funariidae</taxon>
        <taxon>Funariales</taxon>
        <taxon>Funariaceae</taxon>
        <taxon>Physcomitrium</taxon>
    </lineage>
</organism>
<protein>
    <submittedName>
        <fullName evidence="1 2">Uncharacterized protein</fullName>
    </submittedName>
</protein>
<name>A0A2K1KWE9_PHYPA</name>
<evidence type="ECO:0000313" key="3">
    <source>
        <dbReference type="Proteomes" id="UP000006727"/>
    </source>
</evidence>
<proteinExistence type="predicted"/>
<evidence type="ECO:0000313" key="1">
    <source>
        <dbReference type="EMBL" id="PNR58099.1"/>
    </source>
</evidence>
<sequence length="102" mass="11664">MVDWLFLFKDMLEFGNPKEFVNMTTLLFLDSLANVKVLNCMIKKGVEEGRIYGIVLPIENRQQVIAQFVDDISFTLQGKEGLIKVLLNVLQTFYFSSGLVLN</sequence>
<dbReference type="Proteomes" id="UP000006727">
    <property type="component" value="Chromosome 3"/>
</dbReference>
<reference evidence="1 3" key="2">
    <citation type="journal article" date="2018" name="Plant J.">
        <title>The Physcomitrella patens chromosome-scale assembly reveals moss genome structure and evolution.</title>
        <authorList>
            <person name="Lang D."/>
            <person name="Ullrich K.K."/>
            <person name="Murat F."/>
            <person name="Fuchs J."/>
            <person name="Jenkins J."/>
            <person name="Haas F.B."/>
            <person name="Piednoel M."/>
            <person name="Gundlach H."/>
            <person name="Van Bel M."/>
            <person name="Meyberg R."/>
            <person name="Vives C."/>
            <person name="Morata J."/>
            <person name="Symeonidi A."/>
            <person name="Hiss M."/>
            <person name="Muchero W."/>
            <person name="Kamisugi Y."/>
            <person name="Saleh O."/>
            <person name="Blanc G."/>
            <person name="Decker E.L."/>
            <person name="van Gessel N."/>
            <person name="Grimwood J."/>
            <person name="Hayes R.D."/>
            <person name="Graham S.W."/>
            <person name="Gunter L.E."/>
            <person name="McDaniel S.F."/>
            <person name="Hoernstein S.N.W."/>
            <person name="Larsson A."/>
            <person name="Li F.W."/>
            <person name="Perroud P.F."/>
            <person name="Phillips J."/>
            <person name="Ranjan P."/>
            <person name="Rokshar D.S."/>
            <person name="Rothfels C.J."/>
            <person name="Schneider L."/>
            <person name="Shu S."/>
            <person name="Stevenson D.W."/>
            <person name="Thummler F."/>
            <person name="Tillich M."/>
            <person name="Villarreal Aguilar J.C."/>
            <person name="Widiez T."/>
            <person name="Wong G.K."/>
            <person name="Wymore A."/>
            <person name="Zhang Y."/>
            <person name="Zimmer A.D."/>
            <person name="Quatrano R.S."/>
            <person name="Mayer K.F.X."/>
            <person name="Goodstein D."/>
            <person name="Casacuberta J.M."/>
            <person name="Vandepoele K."/>
            <person name="Reski R."/>
            <person name="Cuming A.C."/>
            <person name="Tuskan G.A."/>
            <person name="Maumus F."/>
            <person name="Salse J."/>
            <person name="Schmutz J."/>
            <person name="Rensing S.A."/>
        </authorList>
    </citation>
    <scope>NUCLEOTIDE SEQUENCE [LARGE SCALE GENOMIC DNA]</scope>
    <source>
        <strain evidence="2 3">cv. Gransden 2004</strain>
    </source>
</reference>
<reference evidence="1 3" key="1">
    <citation type="journal article" date="2008" name="Science">
        <title>The Physcomitrella genome reveals evolutionary insights into the conquest of land by plants.</title>
        <authorList>
            <person name="Rensing S."/>
            <person name="Lang D."/>
            <person name="Zimmer A."/>
            <person name="Terry A."/>
            <person name="Salamov A."/>
            <person name="Shapiro H."/>
            <person name="Nishiyama T."/>
            <person name="Perroud P.-F."/>
            <person name="Lindquist E."/>
            <person name="Kamisugi Y."/>
            <person name="Tanahashi T."/>
            <person name="Sakakibara K."/>
            <person name="Fujita T."/>
            <person name="Oishi K."/>
            <person name="Shin-I T."/>
            <person name="Kuroki Y."/>
            <person name="Toyoda A."/>
            <person name="Suzuki Y."/>
            <person name="Hashimoto A."/>
            <person name="Yamaguchi K."/>
            <person name="Sugano A."/>
            <person name="Kohara Y."/>
            <person name="Fujiyama A."/>
            <person name="Anterola A."/>
            <person name="Aoki S."/>
            <person name="Ashton N."/>
            <person name="Barbazuk W.B."/>
            <person name="Barker E."/>
            <person name="Bennetzen J."/>
            <person name="Bezanilla M."/>
            <person name="Blankenship R."/>
            <person name="Cho S.H."/>
            <person name="Dutcher S."/>
            <person name="Estelle M."/>
            <person name="Fawcett J.A."/>
            <person name="Gundlach H."/>
            <person name="Hanada K."/>
            <person name="Heyl A."/>
            <person name="Hicks K.A."/>
            <person name="Hugh J."/>
            <person name="Lohr M."/>
            <person name="Mayer K."/>
            <person name="Melkozernov A."/>
            <person name="Murata T."/>
            <person name="Nelson D."/>
            <person name="Pils B."/>
            <person name="Prigge M."/>
            <person name="Reiss B."/>
            <person name="Renner T."/>
            <person name="Rombauts S."/>
            <person name="Rushton P."/>
            <person name="Sanderfoot A."/>
            <person name="Schween G."/>
            <person name="Shiu S.-H."/>
            <person name="Stueber K."/>
            <person name="Theodoulou F.L."/>
            <person name="Tu H."/>
            <person name="Van de Peer Y."/>
            <person name="Verrier P.J."/>
            <person name="Waters E."/>
            <person name="Wood A."/>
            <person name="Yang L."/>
            <person name="Cove D."/>
            <person name="Cuming A."/>
            <person name="Hasebe M."/>
            <person name="Lucas S."/>
            <person name="Mishler D.B."/>
            <person name="Reski R."/>
            <person name="Grigoriev I."/>
            <person name="Quatrano R.S."/>
            <person name="Boore J.L."/>
        </authorList>
    </citation>
    <scope>NUCLEOTIDE SEQUENCE [LARGE SCALE GENOMIC DNA]</scope>
    <source>
        <strain evidence="2 3">cv. Gransden 2004</strain>
    </source>
</reference>
<dbReference type="PaxDb" id="3218-PP1S157_113V6.1"/>
<accession>A0A2K1KWE9</accession>